<gene>
    <name evidence="9" type="ordered locus">Ilyop_2321</name>
</gene>
<dbReference type="SMART" id="SM00987">
    <property type="entry name" value="UreE_C"/>
    <property type="match status" value="1"/>
</dbReference>
<evidence type="ECO:0000313" key="10">
    <source>
        <dbReference type="Proteomes" id="UP000006875"/>
    </source>
</evidence>
<geneLocation type="plasmid" evidence="9 10">
    <name>pILYOP01</name>
</geneLocation>
<dbReference type="HOGENOM" id="CLU_032162_3_2_0"/>
<dbReference type="EC" id="3.2.2.27" evidence="4"/>
<dbReference type="SUPFAM" id="SSF52141">
    <property type="entry name" value="Uracil-DNA glycosylase-like"/>
    <property type="match status" value="1"/>
</dbReference>
<evidence type="ECO:0000256" key="2">
    <source>
        <dbReference type="ARBA" id="ARBA00002631"/>
    </source>
</evidence>
<feature type="domain" description="Uracil-DNA glycosylase-like" evidence="8">
    <location>
        <begin position="50"/>
        <end position="196"/>
    </location>
</feature>
<keyword evidence="6" id="KW-0378">Hydrolase</keyword>
<keyword evidence="5" id="KW-0227">DNA damage</keyword>
<dbReference type="Pfam" id="PF03167">
    <property type="entry name" value="UDG"/>
    <property type="match status" value="1"/>
</dbReference>
<evidence type="ECO:0000256" key="4">
    <source>
        <dbReference type="ARBA" id="ARBA00012030"/>
    </source>
</evidence>
<dbReference type="GO" id="GO:0097510">
    <property type="term" value="P:base-excision repair, AP site formation via deaminated base removal"/>
    <property type="evidence" value="ECO:0007669"/>
    <property type="project" value="TreeGrafter"/>
</dbReference>
<keyword evidence="10" id="KW-1185">Reference proteome</keyword>
<dbReference type="KEGG" id="ipo:Ilyop_2321"/>
<name>E3HD81_ILYPC</name>
<dbReference type="AlphaFoldDB" id="E3HD81"/>
<protein>
    <recommendedName>
        <fullName evidence="4">uracil-DNA glycosylase</fullName>
        <ecNumber evidence="4">3.2.2.27</ecNumber>
    </recommendedName>
</protein>
<dbReference type="Gene3D" id="3.40.470.10">
    <property type="entry name" value="Uracil-DNA glycosylase-like domain"/>
    <property type="match status" value="1"/>
</dbReference>
<sequence>MNREKFLSENKIHFSYHEFFDYETLNFIENILNIIGEDYTPIKENIFKVFRYDLNQAKVLLLGMDPYPQKGVATGLSFEVKLDSWGDPKVNTSLKNMLKLIYKSYYGEILSIEELREKISKREFRILSPDKLFKEWASEGVIFLNTALTTKIGNAGAHINLWKPFTEKLLSFIGKKNPNLTYLLWGGKAQKFEKFIVSGKIVKHNHPAICGKLYNPQDFLNGVSFIETKNDIDWIMGEEI</sequence>
<keyword evidence="9" id="KW-0614">Plasmid</keyword>
<reference evidence="9 10" key="1">
    <citation type="journal article" date="2010" name="Stand. Genomic Sci.">
        <title>Complete genome sequence of Ilyobacter polytropus type strain (CuHbu1).</title>
        <authorList>
            <person name="Sikorski J."/>
            <person name="Chertkov O."/>
            <person name="Lapidus A."/>
            <person name="Nolan M."/>
            <person name="Lucas S."/>
            <person name="Del Rio T.G."/>
            <person name="Tice H."/>
            <person name="Cheng J.F."/>
            <person name="Tapia R."/>
            <person name="Han C."/>
            <person name="Goodwin L."/>
            <person name="Pitluck S."/>
            <person name="Liolios K."/>
            <person name="Ivanova N."/>
            <person name="Mavromatis K."/>
            <person name="Mikhailova N."/>
            <person name="Pati A."/>
            <person name="Chen A."/>
            <person name="Palaniappan K."/>
            <person name="Land M."/>
            <person name="Hauser L."/>
            <person name="Chang Y.J."/>
            <person name="Jeffries C.D."/>
            <person name="Brambilla E."/>
            <person name="Yasawong M."/>
            <person name="Rohde M."/>
            <person name="Pukall R."/>
            <person name="Spring S."/>
            <person name="Goker M."/>
            <person name="Woyke T."/>
            <person name="Bristow J."/>
            <person name="Eisen J.A."/>
            <person name="Markowitz V."/>
            <person name="Hugenholtz P."/>
            <person name="Kyrpides N.C."/>
            <person name="Klenk H.P."/>
        </authorList>
    </citation>
    <scope>NUCLEOTIDE SEQUENCE [LARGE SCALE GENOMIC DNA]</scope>
    <source>
        <strain evidence="10">ATCC 51220 / DSM 2926 / LMG 16218 / CuHBu1</strain>
        <plasmid evidence="10">pILYOP01</plasmid>
    </source>
</reference>
<dbReference type="RefSeq" id="WP_013388740.1">
    <property type="nucleotide sequence ID" value="NC_014633.1"/>
</dbReference>
<evidence type="ECO:0000259" key="8">
    <source>
        <dbReference type="SMART" id="SM00986"/>
    </source>
</evidence>
<evidence type="ECO:0000256" key="6">
    <source>
        <dbReference type="ARBA" id="ARBA00022801"/>
    </source>
</evidence>
<accession>E3HD81</accession>
<comment type="function">
    <text evidence="2">Excises uracil residues from the DNA which can arise as a result of misincorporation of dUMP residues by DNA polymerase or due to deamination of cytosine.</text>
</comment>
<evidence type="ECO:0000313" key="9">
    <source>
        <dbReference type="EMBL" id="ADO84081.1"/>
    </source>
</evidence>
<dbReference type="EMBL" id="CP002282">
    <property type="protein sequence ID" value="ADO84081.1"/>
    <property type="molecule type" value="Genomic_DNA"/>
</dbReference>
<comment type="catalytic activity">
    <reaction evidence="1">
        <text>Hydrolyzes single-stranded DNA or mismatched double-stranded DNA and polynucleotides, releasing free uracil.</text>
        <dbReference type="EC" id="3.2.2.27"/>
    </reaction>
</comment>
<comment type="similarity">
    <text evidence="3">Belongs to the uracil-DNA glycosylase (UDG) superfamily. UNG family.</text>
</comment>
<dbReference type="PANTHER" id="PTHR11264">
    <property type="entry name" value="URACIL-DNA GLYCOSYLASE"/>
    <property type="match status" value="1"/>
</dbReference>
<dbReference type="SMART" id="SM00986">
    <property type="entry name" value="UDG"/>
    <property type="match status" value="1"/>
</dbReference>
<proteinExistence type="inferred from homology"/>
<dbReference type="InterPro" id="IPR005122">
    <property type="entry name" value="Uracil-DNA_glycosylase-like"/>
</dbReference>
<dbReference type="CDD" id="cd10027">
    <property type="entry name" value="UDG-F1-like"/>
    <property type="match status" value="1"/>
</dbReference>
<evidence type="ECO:0000256" key="3">
    <source>
        <dbReference type="ARBA" id="ARBA00008184"/>
    </source>
</evidence>
<evidence type="ECO:0000256" key="7">
    <source>
        <dbReference type="ARBA" id="ARBA00023204"/>
    </source>
</evidence>
<dbReference type="InterPro" id="IPR036895">
    <property type="entry name" value="Uracil-DNA_glycosylase-like_sf"/>
</dbReference>
<dbReference type="OrthoDB" id="9804372at2"/>
<organism evidence="9 10">
    <name type="scientific">Ilyobacter polytropus (strain ATCC 51220 / DSM 2926 / LMG 16218 / CuHBu1)</name>
    <dbReference type="NCBI Taxonomy" id="572544"/>
    <lineage>
        <taxon>Bacteria</taxon>
        <taxon>Fusobacteriati</taxon>
        <taxon>Fusobacteriota</taxon>
        <taxon>Fusobacteriia</taxon>
        <taxon>Fusobacteriales</taxon>
        <taxon>Fusobacteriaceae</taxon>
        <taxon>Ilyobacter</taxon>
    </lineage>
</organism>
<dbReference type="PANTHER" id="PTHR11264:SF0">
    <property type="entry name" value="URACIL-DNA GLYCOSYLASE"/>
    <property type="match status" value="1"/>
</dbReference>
<dbReference type="Proteomes" id="UP000006875">
    <property type="component" value="Plasmid pILYOP01"/>
</dbReference>
<dbReference type="GO" id="GO:0004844">
    <property type="term" value="F:uracil DNA N-glycosylase activity"/>
    <property type="evidence" value="ECO:0007669"/>
    <property type="project" value="UniProtKB-EC"/>
</dbReference>
<dbReference type="InterPro" id="IPR002043">
    <property type="entry name" value="UDG_fam1"/>
</dbReference>
<evidence type="ECO:0000256" key="1">
    <source>
        <dbReference type="ARBA" id="ARBA00001400"/>
    </source>
</evidence>
<keyword evidence="7" id="KW-0234">DNA repair</keyword>
<evidence type="ECO:0000256" key="5">
    <source>
        <dbReference type="ARBA" id="ARBA00022763"/>
    </source>
</evidence>